<feature type="compositionally biased region" description="Acidic residues" evidence="9">
    <location>
        <begin position="94"/>
        <end position="109"/>
    </location>
</feature>
<dbReference type="PROSITE" id="PS50158">
    <property type="entry name" value="ZF_CCHC"/>
    <property type="match status" value="2"/>
</dbReference>
<dbReference type="GO" id="GO:0071035">
    <property type="term" value="P:nuclear polyadenylation-dependent rRNA catabolic process"/>
    <property type="evidence" value="ECO:0007669"/>
    <property type="project" value="TreeGrafter"/>
</dbReference>
<dbReference type="PANTHER" id="PTHR46543:SF1">
    <property type="entry name" value="ZINC FINGER CCHC DOMAIN-CONTAINING PROTEIN 7"/>
    <property type="match status" value="1"/>
</dbReference>
<feature type="region of interest" description="Disordered" evidence="9">
    <location>
        <begin position="473"/>
        <end position="652"/>
    </location>
</feature>
<feature type="compositionally biased region" description="Polar residues" evidence="9">
    <location>
        <begin position="226"/>
        <end position="246"/>
    </location>
</feature>
<feature type="compositionally biased region" description="Basic and acidic residues" evidence="9">
    <location>
        <begin position="611"/>
        <end position="633"/>
    </location>
</feature>
<sequence>MVSQTQEVIDLTQSPKPDIIILDSDSDHRTTTKTSRKPSSSGSSSRETNKFSLLDRIADASQENGERSGEGAKKKRKKKKKKAAVVEGEVVVAEVEEMEGSEGEVEEVSAEWTNGHKVNRKEKEREPKPSSSRGVHSLLGRLADADQPGQGQFSSSGKRKSSDTDAPSEGEIVEPEPKKRKRRERQKQKARDKERDRSRSRSPQPSSRRRSRSRERRRDDGPSSSKDTSSLFFISEPSQPVASGSGSKAKAEEEDASLLLPAHVALVGDTIGIPVQIIAPPSPLDSDEEDYIDYIDYGDDGRKAPGLVRYFEDPAELADETEAKPKRLVCKHCGAMGEHSSWNCPVIICLTCGARDEHSTRGCPISKVCFACGMKGHTKNACPNRYGRGRGTLDSYDECDRCGSGLHQTKECPTLWRMYEYVDDNDRQEILRSREQKAELNIGEGGEGYIARDEWCYNCGEIGHLGDDCDEPHPYDVPKESSAFGSYNVSSGPFFDPTAEPERPKKRKKPTAKDAEEWGDAHGFVLPLDVGKQARRKEKDRLARKARDAEPEGEDDWFNGSGSRGGGGGRSKPSLADRIGGKGPPSMPKKMQIGKIAQDESRFSRGNSSNRGDRDQGRSRYDDDLPRPGRETDSIQIRGASKRYPDDRSSDL</sequence>
<reference evidence="11 12" key="1">
    <citation type="submission" date="2018-11" db="EMBL/GenBank/DDBJ databases">
        <title>Genome assembly of Steccherinum ochraceum LE-BIN_3174, the white-rot fungus of the Steccherinaceae family (The Residual Polyporoid clade, Polyporales, Basidiomycota).</title>
        <authorList>
            <person name="Fedorova T.V."/>
            <person name="Glazunova O.A."/>
            <person name="Landesman E.O."/>
            <person name="Moiseenko K.V."/>
            <person name="Psurtseva N.V."/>
            <person name="Savinova O.S."/>
            <person name="Shakhova N.V."/>
            <person name="Tyazhelova T.V."/>
            <person name="Vasina D.V."/>
        </authorList>
    </citation>
    <scope>NUCLEOTIDE SEQUENCE [LARGE SCALE GENOMIC DNA]</scope>
    <source>
        <strain evidence="11 12">LE-BIN_3174</strain>
    </source>
</reference>
<dbReference type="GO" id="GO:0031499">
    <property type="term" value="C:TRAMP complex"/>
    <property type="evidence" value="ECO:0007669"/>
    <property type="project" value="TreeGrafter"/>
</dbReference>
<evidence type="ECO:0000256" key="3">
    <source>
        <dbReference type="ARBA" id="ARBA00022723"/>
    </source>
</evidence>
<evidence type="ECO:0000256" key="9">
    <source>
        <dbReference type="SAM" id="MobiDB-lite"/>
    </source>
</evidence>
<comment type="caution">
    <text evidence="11">The sequence shown here is derived from an EMBL/GenBank/DDBJ whole genome shotgun (WGS) entry which is preliminary data.</text>
</comment>
<keyword evidence="2" id="KW-0507">mRNA processing</keyword>
<evidence type="ECO:0000256" key="8">
    <source>
        <dbReference type="PROSITE-ProRule" id="PRU00047"/>
    </source>
</evidence>
<keyword evidence="5 8" id="KW-0863">Zinc-finger</keyword>
<evidence type="ECO:0000256" key="2">
    <source>
        <dbReference type="ARBA" id="ARBA00022664"/>
    </source>
</evidence>
<accession>A0A4R0R836</accession>
<evidence type="ECO:0000256" key="4">
    <source>
        <dbReference type="ARBA" id="ARBA00022737"/>
    </source>
</evidence>
<dbReference type="Pfam" id="PF00098">
    <property type="entry name" value="zf-CCHC"/>
    <property type="match status" value="1"/>
</dbReference>
<dbReference type="Proteomes" id="UP000292702">
    <property type="component" value="Unassembled WGS sequence"/>
</dbReference>
<evidence type="ECO:0000256" key="7">
    <source>
        <dbReference type="ARBA" id="ARBA00023242"/>
    </source>
</evidence>
<evidence type="ECO:0000313" key="11">
    <source>
        <dbReference type="EMBL" id="TCD63871.1"/>
    </source>
</evidence>
<dbReference type="SMART" id="SM00343">
    <property type="entry name" value="ZnF_C2HC"/>
    <property type="match status" value="5"/>
</dbReference>
<dbReference type="Gene3D" id="4.10.60.10">
    <property type="entry name" value="Zinc finger, CCHC-type"/>
    <property type="match status" value="2"/>
</dbReference>
<keyword evidence="12" id="KW-1185">Reference proteome</keyword>
<evidence type="ECO:0000313" key="12">
    <source>
        <dbReference type="Proteomes" id="UP000292702"/>
    </source>
</evidence>
<dbReference type="GO" id="GO:0071036">
    <property type="term" value="P:nuclear polyadenylation-dependent snoRNA catabolic process"/>
    <property type="evidence" value="ECO:0007669"/>
    <property type="project" value="TreeGrafter"/>
</dbReference>
<feature type="compositionally biased region" description="Basic and acidic residues" evidence="9">
    <location>
        <begin position="643"/>
        <end position="652"/>
    </location>
</feature>
<dbReference type="GO" id="GO:0071039">
    <property type="term" value="P:nuclear polyadenylation-dependent CUT catabolic process"/>
    <property type="evidence" value="ECO:0007669"/>
    <property type="project" value="TreeGrafter"/>
</dbReference>
<feature type="domain" description="CCHC-type" evidence="10">
    <location>
        <begin position="456"/>
        <end position="471"/>
    </location>
</feature>
<feature type="compositionally biased region" description="Basic and acidic residues" evidence="9">
    <location>
        <begin position="187"/>
        <end position="199"/>
    </location>
</feature>
<organism evidence="11 12">
    <name type="scientific">Steccherinum ochraceum</name>
    <dbReference type="NCBI Taxonomy" id="92696"/>
    <lineage>
        <taxon>Eukaryota</taxon>
        <taxon>Fungi</taxon>
        <taxon>Dikarya</taxon>
        <taxon>Basidiomycota</taxon>
        <taxon>Agaricomycotina</taxon>
        <taxon>Agaricomycetes</taxon>
        <taxon>Polyporales</taxon>
        <taxon>Steccherinaceae</taxon>
        <taxon>Steccherinum</taxon>
    </lineage>
</organism>
<dbReference type="PANTHER" id="PTHR46543">
    <property type="entry name" value="ZINC FINGER CCHC DOMAIN-CONTAINING PROTEIN 7"/>
    <property type="match status" value="1"/>
</dbReference>
<dbReference type="AlphaFoldDB" id="A0A4R0R836"/>
<keyword evidence="4" id="KW-0677">Repeat</keyword>
<dbReference type="InterPro" id="IPR051644">
    <property type="entry name" value="TRAMP_AT-DNA-binding"/>
</dbReference>
<gene>
    <name evidence="11" type="ORF">EIP91_004810</name>
</gene>
<feature type="compositionally biased region" description="Basic residues" evidence="9">
    <location>
        <begin position="73"/>
        <end position="83"/>
    </location>
</feature>
<dbReference type="SUPFAM" id="SSF57756">
    <property type="entry name" value="Retrovirus zinc finger-like domains"/>
    <property type="match status" value="2"/>
</dbReference>
<dbReference type="GO" id="GO:0003723">
    <property type="term" value="F:RNA binding"/>
    <property type="evidence" value="ECO:0007669"/>
    <property type="project" value="TreeGrafter"/>
</dbReference>
<keyword evidence="6" id="KW-0862">Zinc</keyword>
<dbReference type="GO" id="GO:0006397">
    <property type="term" value="P:mRNA processing"/>
    <property type="evidence" value="ECO:0007669"/>
    <property type="project" value="UniProtKB-KW"/>
</dbReference>
<keyword evidence="7" id="KW-0539">Nucleus</keyword>
<dbReference type="InterPro" id="IPR036875">
    <property type="entry name" value="Znf_CCHC_sf"/>
</dbReference>
<dbReference type="GO" id="GO:0008270">
    <property type="term" value="F:zinc ion binding"/>
    <property type="evidence" value="ECO:0007669"/>
    <property type="project" value="UniProtKB-KW"/>
</dbReference>
<evidence type="ECO:0000256" key="1">
    <source>
        <dbReference type="ARBA" id="ARBA00004123"/>
    </source>
</evidence>
<name>A0A4R0R836_9APHY</name>
<feature type="domain" description="CCHC-type" evidence="10">
    <location>
        <begin position="369"/>
        <end position="384"/>
    </location>
</feature>
<dbReference type="STRING" id="92696.A0A4R0R836"/>
<keyword evidence="3" id="KW-0479">Metal-binding</keyword>
<feature type="region of interest" description="Disordered" evidence="9">
    <location>
        <begin position="1"/>
        <end position="250"/>
    </location>
</feature>
<evidence type="ECO:0000259" key="10">
    <source>
        <dbReference type="PROSITE" id="PS50158"/>
    </source>
</evidence>
<protein>
    <recommendedName>
        <fullName evidence="10">CCHC-type domain-containing protein</fullName>
    </recommendedName>
</protein>
<feature type="compositionally biased region" description="Low complexity" evidence="9">
    <location>
        <begin position="37"/>
        <end position="46"/>
    </location>
</feature>
<comment type="subcellular location">
    <subcellularLocation>
        <location evidence="1">Nucleus</location>
    </subcellularLocation>
</comment>
<dbReference type="EMBL" id="RWJN01000269">
    <property type="protein sequence ID" value="TCD63871.1"/>
    <property type="molecule type" value="Genomic_DNA"/>
</dbReference>
<feature type="compositionally biased region" description="Basic and acidic residues" evidence="9">
    <location>
        <begin position="511"/>
        <end position="520"/>
    </location>
</feature>
<feature type="compositionally biased region" description="Polar residues" evidence="9">
    <location>
        <begin position="1"/>
        <end position="15"/>
    </location>
</feature>
<evidence type="ECO:0000256" key="6">
    <source>
        <dbReference type="ARBA" id="ARBA00022833"/>
    </source>
</evidence>
<dbReference type="GO" id="GO:0071038">
    <property type="term" value="P:TRAMP-dependent tRNA surveillance pathway"/>
    <property type="evidence" value="ECO:0007669"/>
    <property type="project" value="TreeGrafter"/>
</dbReference>
<dbReference type="GO" id="GO:0071031">
    <property type="term" value="P:nuclear mRNA surveillance of mRNA 3'-end processing"/>
    <property type="evidence" value="ECO:0007669"/>
    <property type="project" value="TreeGrafter"/>
</dbReference>
<proteinExistence type="predicted"/>
<dbReference type="GO" id="GO:0071037">
    <property type="term" value="P:nuclear polyadenylation-dependent snRNA catabolic process"/>
    <property type="evidence" value="ECO:0007669"/>
    <property type="project" value="TreeGrafter"/>
</dbReference>
<dbReference type="InterPro" id="IPR001878">
    <property type="entry name" value="Znf_CCHC"/>
</dbReference>
<feature type="compositionally biased region" description="Basic and acidic residues" evidence="9">
    <location>
        <begin position="537"/>
        <end position="550"/>
    </location>
</feature>
<evidence type="ECO:0000256" key="5">
    <source>
        <dbReference type="ARBA" id="ARBA00022771"/>
    </source>
</evidence>
<dbReference type="OrthoDB" id="7608935at2759"/>